<dbReference type="InterPro" id="IPR051210">
    <property type="entry name" value="Ub_ligase/GEF_domain"/>
</dbReference>
<dbReference type="AlphaFoldDB" id="F0ZPG3"/>
<dbReference type="InterPro" id="IPR009091">
    <property type="entry name" value="RCC1/BLIP-II"/>
</dbReference>
<name>F0ZPG3_DICPU</name>
<dbReference type="FunCoup" id="F0ZPG3">
    <property type="interactions" value="937"/>
</dbReference>
<gene>
    <name evidence="3" type="ORF">DICPUDRAFT_153664</name>
</gene>
<protein>
    <submittedName>
        <fullName evidence="3">Uncharacterized protein</fullName>
    </submittedName>
</protein>
<evidence type="ECO:0000256" key="1">
    <source>
        <dbReference type="ARBA" id="ARBA00022737"/>
    </source>
</evidence>
<accession>F0ZPG3</accession>
<dbReference type="RefSeq" id="XP_003289318.1">
    <property type="nucleotide sequence ID" value="XM_003289270.1"/>
</dbReference>
<dbReference type="Gene3D" id="2.130.10.30">
    <property type="entry name" value="Regulator of chromosome condensation 1/beta-lactamase-inhibitor protein II"/>
    <property type="match status" value="2"/>
</dbReference>
<keyword evidence="4" id="KW-1185">Reference proteome</keyword>
<dbReference type="InterPro" id="IPR000408">
    <property type="entry name" value="Reg_chr_condens"/>
</dbReference>
<dbReference type="SUPFAM" id="SSF50985">
    <property type="entry name" value="RCC1/BLIP-II"/>
    <property type="match status" value="1"/>
</dbReference>
<evidence type="ECO:0000313" key="4">
    <source>
        <dbReference type="Proteomes" id="UP000001064"/>
    </source>
</evidence>
<dbReference type="Pfam" id="PF00415">
    <property type="entry name" value="RCC1"/>
    <property type="match status" value="1"/>
</dbReference>
<organism evidence="3 4">
    <name type="scientific">Dictyostelium purpureum</name>
    <name type="common">Slime mold</name>
    <dbReference type="NCBI Taxonomy" id="5786"/>
    <lineage>
        <taxon>Eukaryota</taxon>
        <taxon>Amoebozoa</taxon>
        <taxon>Evosea</taxon>
        <taxon>Eumycetozoa</taxon>
        <taxon>Dictyostelia</taxon>
        <taxon>Dictyosteliales</taxon>
        <taxon>Dictyosteliaceae</taxon>
        <taxon>Dictyostelium</taxon>
    </lineage>
</organism>
<dbReference type="VEuPathDB" id="AmoebaDB:DICPUDRAFT_153664"/>
<sequence length="677" mass="77040">MFSWGSGRIGFGSFSDVKEPKQLYFNRSNDGSDGDTYDENDCKNDIDFIDFSAGRRHSLAVDNSNKVWVFGDIGDNVTEFRKYPILDKSLENENIKQVSCWDRNYAINDKGQVIQWGSNDGTFLIPRVIPFNYSIKQVSCSLNNTMAVSSDGIAFVNIFQAEASKFKVVQYFIENKIQVIQVACGVKHCLFLDSKGLVYSSGKGIQTGQYASFGEIDDGGEGTVPQDSEEDLSNLVDDGTIKYDFDQPKQVKELCNIIEIKAGYKHSLALDYYTQQTYAWGENLNGQLGMEGVDYVFEPTIIPFPLVQIKTIEAGAYHSAFITTKGQLIMVGGVLIVNSAFRMNLALGNGEGGLNTIQFKVNVEEEETVITENIVIPKPVSTLINVKEKEQHEKEQKLIPKEDQDLDDDGVILSKEEILEFQYHLNEIFHSDYSRSQYNPQFIQSTFKNKVVDKVSCGLFHTLATLKKDQVQPINSLQEYCIKYISDNILTSMESDSSFQDIYNIPLDIVLKIDSYLTLERKHNDKSLRLMFFLKSSYNNKNKINNNNDNTIQNQWDEYLTSFSDFESVVIASLSDYSVITKSPNIEISKELIKEFCNQESQEMFLNNQIKIPSYQESFTIICIENKILALNKQYTLIIDKTNLLLVMAIFKRELLTNSYILKDFDNNILNLKINGY</sequence>
<evidence type="ECO:0000313" key="3">
    <source>
        <dbReference type="EMBL" id="EGC34164.1"/>
    </source>
</evidence>
<dbReference type="OMA" id="NDCKNDI"/>
<dbReference type="STRING" id="5786.F0ZPG3"/>
<dbReference type="InParanoid" id="F0ZPG3"/>
<dbReference type="PROSITE" id="PS50012">
    <property type="entry name" value="RCC1_3"/>
    <property type="match status" value="1"/>
</dbReference>
<feature type="repeat" description="RCC1" evidence="2">
    <location>
        <begin position="275"/>
        <end position="325"/>
    </location>
</feature>
<dbReference type="eggNOG" id="KOG1426">
    <property type="taxonomic scope" value="Eukaryota"/>
</dbReference>
<dbReference type="KEGG" id="dpp:DICPUDRAFT_153664"/>
<dbReference type="GeneID" id="10502191"/>
<dbReference type="PANTHER" id="PTHR22870">
    <property type="entry name" value="REGULATOR OF CHROMOSOME CONDENSATION"/>
    <property type="match status" value="1"/>
</dbReference>
<dbReference type="Proteomes" id="UP000001064">
    <property type="component" value="Unassembled WGS sequence"/>
</dbReference>
<dbReference type="OrthoDB" id="10256179at2759"/>
<evidence type="ECO:0000256" key="2">
    <source>
        <dbReference type="PROSITE-ProRule" id="PRU00235"/>
    </source>
</evidence>
<dbReference type="PANTHER" id="PTHR22870:SF408">
    <property type="entry name" value="OS09G0560450 PROTEIN"/>
    <property type="match status" value="1"/>
</dbReference>
<keyword evidence="1" id="KW-0677">Repeat</keyword>
<proteinExistence type="predicted"/>
<reference evidence="4" key="1">
    <citation type="journal article" date="2011" name="Genome Biol.">
        <title>Comparative genomics of the social amoebae Dictyostelium discoideum and Dictyostelium purpureum.</title>
        <authorList>
            <consortium name="US DOE Joint Genome Institute (JGI-PGF)"/>
            <person name="Sucgang R."/>
            <person name="Kuo A."/>
            <person name="Tian X."/>
            <person name="Salerno W."/>
            <person name="Parikh A."/>
            <person name="Feasley C.L."/>
            <person name="Dalin E."/>
            <person name="Tu H."/>
            <person name="Huang E."/>
            <person name="Barry K."/>
            <person name="Lindquist E."/>
            <person name="Shapiro H."/>
            <person name="Bruce D."/>
            <person name="Schmutz J."/>
            <person name="Salamov A."/>
            <person name="Fey P."/>
            <person name="Gaudet P."/>
            <person name="Anjard C."/>
            <person name="Babu M.M."/>
            <person name="Basu S."/>
            <person name="Bushmanova Y."/>
            <person name="van der Wel H."/>
            <person name="Katoh-Kurasawa M."/>
            <person name="Dinh C."/>
            <person name="Coutinho P.M."/>
            <person name="Saito T."/>
            <person name="Elias M."/>
            <person name="Schaap P."/>
            <person name="Kay R.R."/>
            <person name="Henrissat B."/>
            <person name="Eichinger L."/>
            <person name="Rivero F."/>
            <person name="Putnam N.H."/>
            <person name="West C.M."/>
            <person name="Loomis W.F."/>
            <person name="Chisholm R.L."/>
            <person name="Shaulsky G."/>
            <person name="Strassmann J.E."/>
            <person name="Queller D.C."/>
            <person name="Kuspa A."/>
            <person name="Grigoriev I.V."/>
        </authorList>
    </citation>
    <scope>NUCLEOTIDE SEQUENCE [LARGE SCALE GENOMIC DNA]</scope>
    <source>
        <strain evidence="4">QSDP1</strain>
    </source>
</reference>
<dbReference type="EMBL" id="GL871109">
    <property type="protein sequence ID" value="EGC34164.1"/>
    <property type="molecule type" value="Genomic_DNA"/>
</dbReference>